<accession>I3ZKP3</accession>
<evidence type="ECO:0000313" key="2">
    <source>
        <dbReference type="Proteomes" id="UP000006056"/>
    </source>
</evidence>
<dbReference type="InterPro" id="IPR027056">
    <property type="entry name" value="Gluconate_2DH_su3"/>
</dbReference>
<protein>
    <recommendedName>
        <fullName evidence="3">Gluconate 2-dehydrogenase subunit 3</fullName>
    </recommendedName>
</protein>
<organism evidence="1 2">
    <name type="scientific">Terriglobus roseus (strain DSM 18391 / NRRL B-41598 / KBS 63)</name>
    <dbReference type="NCBI Taxonomy" id="926566"/>
    <lineage>
        <taxon>Bacteria</taxon>
        <taxon>Pseudomonadati</taxon>
        <taxon>Acidobacteriota</taxon>
        <taxon>Terriglobia</taxon>
        <taxon>Terriglobales</taxon>
        <taxon>Acidobacteriaceae</taxon>
        <taxon>Terriglobus</taxon>
    </lineage>
</organism>
<dbReference type="OrthoDB" id="63962at2"/>
<dbReference type="EMBL" id="CP003379">
    <property type="protein sequence ID" value="AFL89811.1"/>
    <property type="molecule type" value="Genomic_DNA"/>
</dbReference>
<dbReference type="KEGG" id="trs:Terro_3597"/>
<dbReference type="Proteomes" id="UP000006056">
    <property type="component" value="Chromosome"/>
</dbReference>
<gene>
    <name evidence="1" type="ordered locus">Terro_3597</name>
</gene>
<keyword evidence="2" id="KW-1185">Reference proteome</keyword>
<dbReference type="STRING" id="926566.Terro_3597"/>
<sequence length="215" mass="23316">MSDTLLTILSNPAVLQRTSAATRLVLEERAKPADPAQRYLSPDLYATLQQVVSAVLPQDAIGTDVDIAASIDVRLRDGVGSGWRFADLPADGEAYRQGLTVFAKMLEQTPMKSFDKMPPSAREGYLRCVANGDVDGPAQFPLSRWLGLLRTDVVRMWLSHPSTMEKLELYSFADGATGTTAGPTEHEGWQAITPNKALPFEQGIVETAAPTERGA</sequence>
<dbReference type="HOGENOM" id="CLU_1282690_0_0_0"/>
<dbReference type="AlphaFoldDB" id="I3ZKP3"/>
<name>I3ZKP3_TERRK</name>
<evidence type="ECO:0008006" key="3">
    <source>
        <dbReference type="Google" id="ProtNLM"/>
    </source>
</evidence>
<evidence type="ECO:0000313" key="1">
    <source>
        <dbReference type="EMBL" id="AFL89811.1"/>
    </source>
</evidence>
<dbReference type="Pfam" id="PF13618">
    <property type="entry name" value="Gluconate_2-dh3"/>
    <property type="match status" value="1"/>
</dbReference>
<dbReference type="RefSeq" id="WP_014787072.1">
    <property type="nucleotide sequence ID" value="NC_018014.1"/>
</dbReference>
<proteinExistence type="predicted"/>
<reference evidence="1 2" key="1">
    <citation type="submission" date="2012-06" db="EMBL/GenBank/DDBJ databases">
        <title>Complete genome of Terriglobus roseus DSM 18391.</title>
        <authorList>
            <consortium name="US DOE Joint Genome Institute (JGI-PGF)"/>
            <person name="Lucas S."/>
            <person name="Copeland A."/>
            <person name="Lapidus A."/>
            <person name="Glavina del Rio T."/>
            <person name="Dalin E."/>
            <person name="Tice H."/>
            <person name="Bruce D."/>
            <person name="Goodwin L."/>
            <person name="Pitluck S."/>
            <person name="Peters L."/>
            <person name="Mikhailova N."/>
            <person name="Munk A.C.C."/>
            <person name="Kyrpides N."/>
            <person name="Mavromatis K."/>
            <person name="Ivanova N."/>
            <person name="Brettin T."/>
            <person name="Detter J.C."/>
            <person name="Han C."/>
            <person name="Larimer F."/>
            <person name="Land M."/>
            <person name="Hauser L."/>
            <person name="Markowitz V."/>
            <person name="Cheng J.-F."/>
            <person name="Hugenholtz P."/>
            <person name="Woyke T."/>
            <person name="Wu D."/>
            <person name="Brambilla E."/>
            <person name="Klenk H.-P."/>
            <person name="Eisen J.A."/>
        </authorList>
    </citation>
    <scope>NUCLEOTIDE SEQUENCE [LARGE SCALE GENOMIC DNA]</scope>
    <source>
        <strain evidence="2">DSM 18391 / NRRL B-41598 / KBS 63</strain>
    </source>
</reference>
<dbReference type="eggNOG" id="COG2267">
    <property type="taxonomic scope" value="Bacteria"/>
</dbReference>